<accession>A0ACB8ZPM7</accession>
<organism evidence="1 2">
    <name type="scientific">Cichorium intybus</name>
    <name type="common">Chicory</name>
    <dbReference type="NCBI Taxonomy" id="13427"/>
    <lineage>
        <taxon>Eukaryota</taxon>
        <taxon>Viridiplantae</taxon>
        <taxon>Streptophyta</taxon>
        <taxon>Embryophyta</taxon>
        <taxon>Tracheophyta</taxon>
        <taxon>Spermatophyta</taxon>
        <taxon>Magnoliopsida</taxon>
        <taxon>eudicotyledons</taxon>
        <taxon>Gunneridae</taxon>
        <taxon>Pentapetalae</taxon>
        <taxon>asterids</taxon>
        <taxon>campanulids</taxon>
        <taxon>Asterales</taxon>
        <taxon>Asteraceae</taxon>
        <taxon>Cichorioideae</taxon>
        <taxon>Cichorieae</taxon>
        <taxon>Cichoriinae</taxon>
        <taxon>Cichorium</taxon>
    </lineage>
</organism>
<comment type="caution">
    <text evidence="1">The sequence shown here is derived from an EMBL/GenBank/DDBJ whole genome shotgun (WGS) entry which is preliminary data.</text>
</comment>
<dbReference type="Proteomes" id="UP001055811">
    <property type="component" value="Linkage Group LG08"/>
</dbReference>
<keyword evidence="2" id="KW-1185">Reference proteome</keyword>
<protein>
    <submittedName>
        <fullName evidence="1">Uncharacterized protein</fullName>
    </submittedName>
</protein>
<reference evidence="2" key="1">
    <citation type="journal article" date="2022" name="Mol. Ecol. Resour.">
        <title>The genomes of chicory, endive, great burdock and yacon provide insights into Asteraceae palaeo-polyploidization history and plant inulin production.</title>
        <authorList>
            <person name="Fan W."/>
            <person name="Wang S."/>
            <person name="Wang H."/>
            <person name="Wang A."/>
            <person name="Jiang F."/>
            <person name="Liu H."/>
            <person name="Zhao H."/>
            <person name="Xu D."/>
            <person name="Zhang Y."/>
        </authorList>
    </citation>
    <scope>NUCLEOTIDE SEQUENCE [LARGE SCALE GENOMIC DNA]</scope>
    <source>
        <strain evidence="2">cv. Punajuju</strain>
    </source>
</reference>
<sequence>MRWDFGSSGSSNSSASVVFGCSTSETGDLIKSDRAVDGIFGFGQQGLSIISQLSSQGIAPDAFSRCLVGDSVVECSFFLN</sequence>
<dbReference type="EMBL" id="CM042016">
    <property type="protein sequence ID" value="KAI3699605.1"/>
    <property type="molecule type" value="Genomic_DNA"/>
</dbReference>
<name>A0ACB8ZPM7_CICIN</name>
<gene>
    <name evidence="1" type="ORF">L2E82_44029</name>
</gene>
<reference evidence="1 2" key="2">
    <citation type="journal article" date="2022" name="Mol. Ecol. Resour.">
        <title>The genomes of chicory, endive, great burdock and yacon provide insights into Asteraceae paleo-polyploidization history and plant inulin production.</title>
        <authorList>
            <person name="Fan W."/>
            <person name="Wang S."/>
            <person name="Wang H."/>
            <person name="Wang A."/>
            <person name="Jiang F."/>
            <person name="Liu H."/>
            <person name="Zhao H."/>
            <person name="Xu D."/>
            <person name="Zhang Y."/>
        </authorList>
    </citation>
    <scope>NUCLEOTIDE SEQUENCE [LARGE SCALE GENOMIC DNA]</scope>
    <source>
        <strain evidence="2">cv. Punajuju</strain>
        <tissue evidence="1">Leaves</tissue>
    </source>
</reference>
<proteinExistence type="predicted"/>
<evidence type="ECO:0000313" key="2">
    <source>
        <dbReference type="Proteomes" id="UP001055811"/>
    </source>
</evidence>
<evidence type="ECO:0000313" key="1">
    <source>
        <dbReference type="EMBL" id="KAI3699605.1"/>
    </source>
</evidence>